<dbReference type="InterPro" id="IPR011043">
    <property type="entry name" value="Gal_Oxase/kelch_b-propeller"/>
</dbReference>
<organism evidence="7 8">
    <name type="scientific">Polysphondylium violaceum</name>
    <dbReference type="NCBI Taxonomy" id="133409"/>
    <lineage>
        <taxon>Eukaryota</taxon>
        <taxon>Amoebozoa</taxon>
        <taxon>Evosea</taxon>
        <taxon>Eumycetozoa</taxon>
        <taxon>Dictyostelia</taxon>
        <taxon>Dictyosteliales</taxon>
        <taxon>Dictyosteliaceae</taxon>
        <taxon>Polysphondylium</taxon>
    </lineage>
</organism>
<evidence type="ECO:0000256" key="2">
    <source>
        <dbReference type="ARBA" id="ARBA00022737"/>
    </source>
</evidence>
<keyword evidence="4" id="KW-0812">Transmembrane</keyword>
<reference evidence="7" key="1">
    <citation type="submission" date="2020-01" db="EMBL/GenBank/DDBJ databases">
        <title>Development of genomics and gene disruption for Polysphondylium violaceum indicates a role for the polyketide synthase stlB in stalk morphogenesis.</title>
        <authorList>
            <person name="Narita B."/>
            <person name="Kawabe Y."/>
            <person name="Kin K."/>
            <person name="Saito T."/>
            <person name="Gibbs R."/>
            <person name="Kuspa A."/>
            <person name="Muzny D."/>
            <person name="Queller D."/>
            <person name="Richards S."/>
            <person name="Strassman J."/>
            <person name="Sucgang R."/>
            <person name="Worley K."/>
            <person name="Schaap P."/>
        </authorList>
    </citation>
    <scope>NUCLEOTIDE SEQUENCE</scope>
    <source>
        <strain evidence="7">QSvi11</strain>
    </source>
</reference>
<evidence type="ECO:0000256" key="5">
    <source>
        <dbReference type="SAM" id="SignalP"/>
    </source>
</evidence>
<feature type="coiled-coil region" evidence="3">
    <location>
        <begin position="394"/>
        <end position="421"/>
    </location>
</feature>
<evidence type="ECO:0000313" key="7">
    <source>
        <dbReference type="EMBL" id="KAF2070974.1"/>
    </source>
</evidence>
<keyword evidence="4" id="KW-1133">Transmembrane helix</keyword>
<dbReference type="InterPro" id="IPR015915">
    <property type="entry name" value="Kelch-typ_b-propeller"/>
</dbReference>
<protein>
    <recommendedName>
        <fullName evidence="6">Attractin/MKLN-like beta-propeller domain-containing protein</fullName>
    </recommendedName>
</protein>
<dbReference type="PANTHER" id="PTHR46093">
    <property type="entry name" value="ACYL-COA-BINDING DOMAIN-CONTAINING PROTEIN 5"/>
    <property type="match status" value="1"/>
</dbReference>
<keyword evidence="1" id="KW-0880">Kelch repeat</keyword>
<sequence>MNKFVAILLLLSISTSGILGVLNFLTDSWIKIIISNLDSAPKPVAYHTAVFNAVNNTMLIYGGVNSTNGALNTLSKYDLVSDSWFSFNSFNVSNNDITAIPSARYGHVAVTTLFNTMYIFGGRNETTVFNDIYKFNMENDMWVKIEPKGDVPKARWGHSGVTFTNNNQFLFFGGSTNIEGTVLVNDVLKYDFEHDSWISNTPTGASIPSSRYLHSAVFTLTNEMLVYGGIVQDKVVSDQIYIYSAENDRWLNMTVNATSPEPDARSSHQAIMTPLGTMIVFGGHDSKGNPTDTTWKYTISTNSWKFISPDNLGPVPRAGHTCISTQFNTMMVFGGYSGNYASNGQVSGGSFFNDIHKYNVVNSVLRSSSDGVVLVVILSLVGTMVIALCFALDLMNEKNEIQRLEMMEREALAKNNAIELEKIKSDKEKAAKPQLFEKF</sequence>
<dbReference type="SUPFAM" id="SSF117281">
    <property type="entry name" value="Kelch motif"/>
    <property type="match status" value="1"/>
</dbReference>
<evidence type="ECO:0000256" key="4">
    <source>
        <dbReference type="SAM" id="Phobius"/>
    </source>
</evidence>
<dbReference type="AlphaFoldDB" id="A0A8J4PP97"/>
<dbReference type="Proteomes" id="UP000695562">
    <property type="component" value="Unassembled WGS sequence"/>
</dbReference>
<dbReference type="InterPro" id="IPR056737">
    <property type="entry name" value="Beta-prop_ATRN-MKLN-like"/>
</dbReference>
<keyword evidence="5" id="KW-0732">Signal</keyword>
<evidence type="ECO:0000256" key="3">
    <source>
        <dbReference type="SAM" id="Coils"/>
    </source>
</evidence>
<evidence type="ECO:0000259" key="6">
    <source>
        <dbReference type="Pfam" id="PF24981"/>
    </source>
</evidence>
<dbReference type="Gene3D" id="2.120.10.80">
    <property type="entry name" value="Kelch-type beta propeller"/>
    <property type="match status" value="2"/>
</dbReference>
<dbReference type="SUPFAM" id="SSF50965">
    <property type="entry name" value="Galactose oxidase, central domain"/>
    <property type="match status" value="1"/>
</dbReference>
<evidence type="ECO:0000256" key="1">
    <source>
        <dbReference type="ARBA" id="ARBA00022441"/>
    </source>
</evidence>
<comment type="caution">
    <text evidence="7">The sequence shown here is derived from an EMBL/GenBank/DDBJ whole genome shotgun (WGS) entry which is preliminary data.</text>
</comment>
<keyword evidence="3" id="KW-0175">Coiled coil</keyword>
<keyword evidence="4" id="KW-0472">Membrane</keyword>
<gene>
    <name evidence="7" type="ORF">CYY_007707</name>
</gene>
<name>A0A8J4PP97_9MYCE</name>
<feature type="signal peptide" evidence="5">
    <location>
        <begin position="1"/>
        <end position="20"/>
    </location>
</feature>
<feature type="transmembrane region" description="Helical" evidence="4">
    <location>
        <begin position="372"/>
        <end position="394"/>
    </location>
</feature>
<accession>A0A8J4PP97</accession>
<feature type="domain" description="Attractin/MKLN-like beta-propeller" evidence="6">
    <location>
        <begin position="97"/>
        <end position="341"/>
    </location>
</feature>
<keyword evidence="8" id="KW-1185">Reference proteome</keyword>
<proteinExistence type="predicted"/>
<evidence type="ECO:0000313" key="8">
    <source>
        <dbReference type="Proteomes" id="UP000695562"/>
    </source>
</evidence>
<dbReference type="Pfam" id="PF01344">
    <property type="entry name" value="Kelch_1"/>
    <property type="match status" value="1"/>
</dbReference>
<dbReference type="InterPro" id="IPR006652">
    <property type="entry name" value="Kelch_1"/>
</dbReference>
<dbReference type="OrthoDB" id="18805at2759"/>
<keyword evidence="2" id="KW-0677">Repeat</keyword>
<feature type="chain" id="PRO_5035220462" description="Attractin/MKLN-like beta-propeller domain-containing protein" evidence="5">
    <location>
        <begin position="21"/>
        <end position="439"/>
    </location>
</feature>
<dbReference type="Pfam" id="PF24981">
    <property type="entry name" value="Beta-prop_ATRN-LZTR1"/>
    <property type="match status" value="1"/>
</dbReference>
<dbReference type="SMART" id="SM00612">
    <property type="entry name" value="Kelch"/>
    <property type="match status" value="4"/>
</dbReference>
<dbReference type="EMBL" id="AJWJ01000426">
    <property type="protein sequence ID" value="KAF2070974.1"/>
    <property type="molecule type" value="Genomic_DNA"/>
</dbReference>
<dbReference type="PANTHER" id="PTHR46093:SF18">
    <property type="entry name" value="FIBRONECTIN TYPE-III DOMAIN-CONTAINING PROTEIN"/>
    <property type="match status" value="1"/>
</dbReference>